<dbReference type="EMBL" id="JARQAI010000019">
    <property type="protein sequence ID" value="MDT2737697.1"/>
    <property type="molecule type" value="Genomic_DNA"/>
</dbReference>
<reference evidence="1" key="1">
    <citation type="submission" date="2023-03" db="EMBL/GenBank/DDBJ databases">
        <authorList>
            <person name="Shen W."/>
            <person name="Cai J."/>
        </authorList>
    </citation>
    <scope>NUCLEOTIDE SEQUENCE</scope>
    <source>
        <strain evidence="1">P69-2</strain>
    </source>
</reference>
<dbReference type="Proteomes" id="UP001180842">
    <property type="component" value="Unassembled WGS sequence"/>
</dbReference>
<name>A0AAE4I3Z0_9ENTE</name>
<dbReference type="AlphaFoldDB" id="A0AAE4I3Z0"/>
<comment type="caution">
    <text evidence="1">The sequence shown here is derived from an EMBL/GenBank/DDBJ whole genome shotgun (WGS) entry which is preliminary data.</text>
</comment>
<evidence type="ECO:0000313" key="1">
    <source>
        <dbReference type="EMBL" id="MDT2737697.1"/>
    </source>
</evidence>
<dbReference type="RefSeq" id="WP_311797332.1">
    <property type="nucleotide sequence ID" value="NZ_JARQAI010000019.1"/>
</dbReference>
<evidence type="ECO:0000313" key="2">
    <source>
        <dbReference type="Proteomes" id="UP001180842"/>
    </source>
</evidence>
<organism evidence="1 2">
    <name type="scientific">Enterococcus pseudoavium</name>
    <dbReference type="NCBI Taxonomy" id="44007"/>
    <lineage>
        <taxon>Bacteria</taxon>
        <taxon>Bacillati</taxon>
        <taxon>Bacillota</taxon>
        <taxon>Bacilli</taxon>
        <taxon>Lactobacillales</taxon>
        <taxon>Enterococcaceae</taxon>
        <taxon>Enterococcus</taxon>
    </lineage>
</organism>
<proteinExistence type="predicted"/>
<accession>A0AAE4I3Z0</accession>
<protein>
    <submittedName>
        <fullName evidence="1">Phage tail protein</fullName>
    </submittedName>
</protein>
<gene>
    <name evidence="1" type="ORF">P7H00_11305</name>
</gene>
<sequence length="234" mass="26776">MDPDEPNFIWKGRNALKDMDCIIESELPEVSANKRYETYTVVGRSGELHETFDDYEAYDYEIEDITIPRERLSEVKQWLSGRGKLITHNDQDKYRDCICAMSKPMEFENEWGVFYTFGATFRSQPLRKKVREVPIEFAKGVCKFFDPGQEAAKPYFEIQSMGGDITLKIGSRTLTVLNSLAALVTVDCENGKVMQEGLPLFTKGDWLKILPGENTLTVTGTVESGKMWNRSVWL</sequence>